<dbReference type="InterPro" id="IPR012902">
    <property type="entry name" value="N_methyl_site"/>
</dbReference>
<evidence type="ECO:0000313" key="3">
    <source>
        <dbReference type="Proteomes" id="UP000272193"/>
    </source>
</evidence>
<dbReference type="InterPro" id="IPR031982">
    <property type="entry name" value="PilE-like"/>
</dbReference>
<reference evidence="2 3" key="1">
    <citation type="submission" date="2018-11" db="EMBL/GenBank/DDBJ databases">
        <title>Genomic Encyclopedia of Type Strains, Phase IV (KMG-IV): sequencing the most valuable type-strain genomes for metagenomic binning, comparative biology and taxonomic classification.</title>
        <authorList>
            <person name="Goeker M."/>
        </authorList>
    </citation>
    <scope>NUCLEOTIDE SEQUENCE [LARGE SCALE GENOMIC DNA]</scope>
    <source>
        <strain evidence="2 3">DSM 101684</strain>
    </source>
</reference>
<protein>
    <submittedName>
        <fullName evidence="2">Type IV pilus assembly protein PilE</fullName>
    </submittedName>
</protein>
<dbReference type="OrthoDB" id="8592370at2"/>
<feature type="transmembrane region" description="Helical" evidence="1">
    <location>
        <begin position="12"/>
        <end position="34"/>
    </location>
</feature>
<dbReference type="InterPro" id="IPR045584">
    <property type="entry name" value="Pilin-like"/>
</dbReference>
<dbReference type="Gene3D" id="3.30.700.10">
    <property type="entry name" value="Glycoprotein, Type 4 Pilin"/>
    <property type="match status" value="1"/>
</dbReference>
<dbReference type="Pfam" id="PF16732">
    <property type="entry name" value="ComP_DUS"/>
    <property type="match status" value="1"/>
</dbReference>
<accession>A0A3N4U5A8</accession>
<dbReference type="RefSeq" id="WP_124223386.1">
    <property type="nucleotide sequence ID" value="NZ_RKQL01000005.1"/>
</dbReference>
<dbReference type="NCBIfam" id="TIGR02532">
    <property type="entry name" value="IV_pilin_GFxxxE"/>
    <property type="match status" value="1"/>
</dbReference>
<dbReference type="Pfam" id="PF07963">
    <property type="entry name" value="N_methyl"/>
    <property type="match status" value="1"/>
</dbReference>
<proteinExistence type="predicted"/>
<dbReference type="PANTHER" id="PTHR30093">
    <property type="entry name" value="GENERAL SECRETION PATHWAY PROTEIN G"/>
    <property type="match status" value="1"/>
</dbReference>
<evidence type="ECO:0000313" key="2">
    <source>
        <dbReference type="EMBL" id="RPE64958.1"/>
    </source>
</evidence>
<dbReference type="AlphaFoldDB" id="A0A3N4U5A8"/>
<evidence type="ECO:0000256" key="1">
    <source>
        <dbReference type="SAM" id="Phobius"/>
    </source>
</evidence>
<keyword evidence="1" id="KW-0472">Membrane</keyword>
<keyword evidence="1" id="KW-0812">Transmembrane</keyword>
<dbReference type="Proteomes" id="UP000272193">
    <property type="component" value="Unassembled WGS sequence"/>
</dbReference>
<dbReference type="SUPFAM" id="SSF54523">
    <property type="entry name" value="Pili subunits"/>
    <property type="match status" value="1"/>
</dbReference>
<keyword evidence="1" id="KW-1133">Transmembrane helix</keyword>
<dbReference type="PANTHER" id="PTHR30093:SF47">
    <property type="entry name" value="TYPE IV PILUS NON-CORE MINOR PILIN PILE"/>
    <property type="match status" value="1"/>
</dbReference>
<dbReference type="EMBL" id="RKQL01000005">
    <property type="protein sequence ID" value="RPE64958.1"/>
    <property type="molecule type" value="Genomic_DNA"/>
</dbReference>
<dbReference type="GO" id="GO:0043683">
    <property type="term" value="P:type IV pilus assembly"/>
    <property type="evidence" value="ECO:0007669"/>
    <property type="project" value="InterPro"/>
</dbReference>
<gene>
    <name evidence="2" type="ORF">EDC62_2081</name>
</gene>
<comment type="caution">
    <text evidence="2">The sequence shown here is derived from an EMBL/GenBank/DDBJ whole genome shotgun (WGS) entry which is preliminary data.</text>
</comment>
<organism evidence="2 3">
    <name type="scientific">Tibeticola sediminis</name>
    <dbReference type="NCBI Taxonomy" id="1917811"/>
    <lineage>
        <taxon>Bacteria</taxon>
        <taxon>Pseudomonadati</taxon>
        <taxon>Pseudomonadota</taxon>
        <taxon>Betaproteobacteria</taxon>
        <taxon>Burkholderiales</taxon>
        <taxon>Comamonadaceae</taxon>
        <taxon>Tibeticola</taxon>
    </lineage>
</organism>
<name>A0A3N4U5A8_9BURK</name>
<sequence length="139" mass="15138">MHHPYRRVDGFTLIELMVVVAIVGILAAIVYPSYQNHVLRTHRAAAAACLGEMAQQMERYYTTTLKYTGATLPNPTCRNDLASRYTFAFDTGQPTDTTFKIKATPSGAQAADTKCGTLSLDQAGTKTVSGTDSVANCWR</sequence>
<keyword evidence="3" id="KW-1185">Reference proteome</keyword>